<dbReference type="AlphaFoldDB" id="A0A1B2ACG8"/>
<dbReference type="SUPFAM" id="SSF53335">
    <property type="entry name" value="S-adenosyl-L-methionine-dependent methyltransferases"/>
    <property type="match status" value="1"/>
</dbReference>
<protein>
    <recommendedName>
        <fullName evidence="4">Methyltransferase</fullName>
    </recommendedName>
</protein>
<dbReference type="OrthoDB" id="9342567at2"/>
<keyword evidence="3" id="KW-1185">Reference proteome</keyword>
<dbReference type="RefSeq" id="WP_067682168.1">
    <property type="nucleotide sequence ID" value="NZ_CP016591.1"/>
</dbReference>
<feature type="chain" id="PRO_5008534011" description="Methyltransferase" evidence="1">
    <location>
        <begin position="20"/>
        <end position="261"/>
    </location>
</feature>
<evidence type="ECO:0008006" key="4">
    <source>
        <dbReference type="Google" id="ProtNLM"/>
    </source>
</evidence>
<feature type="signal peptide" evidence="1">
    <location>
        <begin position="1"/>
        <end position="19"/>
    </location>
</feature>
<dbReference type="InterPro" id="IPR029063">
    <property type="entry name" value="SAM-dependent_MTases_sf"/>
</dbReference>
<dbReference type="Proteomes" id="UP000092932">
    <property type="component" value="Chromosome"/>
</dbReference>
<dbReference type="Gene3D" id="3.40.50.150">
    <property type="entry name" value="Vaccinia Virus protein VP39"/>
    <property type="match status" value="1"/>
</dbReference>
<dbReference type="PROSITE" id="PS51257">
    <property type="entry name" value="PROKAR_LIPOPROTEIN"/>
    <property type="match status" value="1"/>
</dbReference>
<dbReference type="KEGG" id="ado:A6F68_01228"/>
<gene>
    <name evidence="2" type="ORF">A6F68_01228</name>
</gene>
<evidence type="ECO:0000313" key="2">
    <source>
        <dbReference type="EMBL" id="ANY19745.1"/>
    </source>
</evidence>
<proteinExistence type="predicted"/>
<reference evidence="2 3" key="1">
    <citation type="submission" date="2016-07" db="EMBL/GenBank/DDBJ databases">
        <title>Complete genome sequence of Altererythrobacter dongtanensis KCTC 22672, a type strain with esterase isolated from tidal flat.</title>
        <authorList>
            <person name="Cheng H."/>
            <person name="Wu Y.-H."/>
            <person name="Zhou P."/>
            <person name="Huo Y.-Y."/>
            <person name="Wang C.-S."/>
            <person name="Xu X.-W."/>
        </authorList>
    </citation>
    <scope>NUCLEOTIDE SEQUENCE [LARGE SCALE GENOMIC DNA]</scope>
    <source>
        <strain evidence="2 3">KCTC 22672</strain>
    </source>
</reference>
<dbReference type="PIRSF" id="PIRSF031679">
    <property type="entry name" value="Mtase_Alr7345_prd"/>
    <property type="match status" value="1"/>
</dbReference>
<sequence length="261" mass="28115">MRLLAAFAAVSLLSLSACASMEVGQPLARMASPSSLEAAVAAPGRPAEARALDESRKPAETLAFLGLKPGMVAADLIPGEGYWTEIMAHAVAPGGSVVGLQPAQFYNGTKDAEAWTALEARAPGVSMERYPFDKFAYAPNSLDFAINNLNYHDLYWVSEQYKIPYTDPDAYLRALYAAMKPGGIVGVIDHVGSGSDTRALVDKLHRIDPAVVRADFARAGFKLAAQSDLLANPADDHTKNVFDPAIRGKTDRFLYKFVKPR</sequence>
<dbReference type="STRING" id="692370.A6F68_01228"/>
<organism evidence="2 3">
    <name type="scientific">Tsuneonella dongtanensis</name>
    <dbReference type="NCBI Taxonomy" id="692370"/>
    <lineage>
        <taxon>Bacteria</taxon>
        <taxon>Pseudomonadati</taxon>
        <taxon>Pseudomonadota</taxon>
        <taxon>Alphaproteobacteria</taxon>
        <taxon>Sphingomonadales</taxon>
        <taxon>Erythrobacteraceae</taxon>
        <taxon>Tsuneonella</taxon>
    </lineage>
</organism>
<evidence type="ECO:0000256" key="1">
    <source>
        <dbReference type="SAM" id="SignalP"/>
    </source>
</evidence>
<name>A0A1B2ACG8_9SPHN</name>
<dbReference type="EMBL" id="CP016591">
    <property type="protein sequence ID" value="ANY19745.1"/>
    <property type="molecule type" value="Genomic_DNA"/>
</dbReference>
<keyword evidence="1" id="KW-0732">Signal</keyword>
<evidence type="ECO:0000313" key="3">
    <source>
        <dbReference type="Proteomes" id="UP000092932"/>
    </source>
</evidence>
<dbReference type="PATRIC" id="fig|692370.5.peg.1242"/>
<dbReference type="InterPro" id="IPR016980">
    <property type="entry name" value="S-AdoMet-dep_MeTrfase_Alr7345"/>
</dbReference>
<accession>A0A1B2ACG8</accession>